<dbReference type="RefSeq" id="WP_380035528.1">
    <property type="nucleotide sequence ID" value="NZ_JBHSEH010000004.1"/>
</dbReference>
<accession>A0ABV8XJJ3</accession>
<organism evidence="1 2">
    <name type="scientific">Deinococcus navajonensis</name>
    <dbReference type="NCBI Taxonomy" id="309884"/>
    <lineage>
        <taxon>Bacteria</taxon>
        <taxon>Thermotogati</taxon>
        <taxon>Deinococcota</taxon>
        <taxon>Deinococci</taxon>
        <taxon>Deinococcales</taxon>
        <taxon>Deinococcaceae</taxon>
        <taxon>Deinococcus</taxon>
    </lineage>
</organism>
<keyword evidence="2" id="KW-1185">Reference proteome</keyword>
<dbReference type="EMBL" id="JBHSEH010000004">
    <property type="protein sequence ID" value="MFC4424872.1"/>
    <property type="molecule type" value="Genomic_DNA"/>
</dbReference>
<sequence>MARAVPYAADAAGRLADPSTVGFGPFSCLECHEPVSLRREHLRQDRVVVAHFSHKPGSTCAGESVLHLAAKMRLVDALTHRERPFVIRRVCQRFGCESTHNELWDPPAFDDAAEEVALVTYRLDVAALQGSSVVFGFEVYHRTWPSVPNHHEICDFQNAL</sequence>
<gene>
    <name evidence="1" type="ORF">ACFOZ9_01520</name>
</gene>
<comment type="caution">
    <text evidence="1">The sequence shown here is derived from an EMBL/GenBank/DDBJ whole genome shotgun (WGS) entry which is preliminary data.</text>
</comment>
<reference evidence="2" key="1">
    <citation type="journal article" date="2019" name="Int. J. Syst. Evol. Microbiol.">
        <title>The Global Catalogue of Microorganisms (GCM) 10K type strain sequencing project: providing services to taxonomists for standard genome sequencing and annotation.</title>
        <authorList>
            <consortium name="The Broad Institute Genomics Platform"/>
            <consortium name="The Broad Institute Genome Sequencing Center for Infectious Disease"/>
            <person name="Wu L."/>
            <person name="Ma J."/>
        </authorList>
    </citation>
    <scope>NUCLEOTIDE SEQUENCE [LARGE SCALE GENOMIC DNA]</scope>
    <source>
        <strain evidence="2">CCUG 56029</strain>
    </source>
</reference>
<protein>
    <submittedName>
        <fullName evidence="1">Competence protein CoiA family protein</fullName>
    </submittedName>
</protein>
<proteinExistence type="predicted"/>
<dbReference type="Proteomes" id="UP001595998">
    <property type="component" value="Unassembled WGS sequence"/>
</dbReference>
<name>A0ABV8XJJ3_9DEIO</name>
<evidence type="ECO:0000313" key="1">
    <source>
        <dbReference type="EMBL" id="MFC4424872.1"/>
    </source>
</evidence>
<evidence type="ECO:0000313" key="2">
    <source>
        <dbReference type="Proteomes" id="UP001595998"/>
    </source>
</evidence>